<gene>
    <name evidence="1" type="primary">GLEAN_02764</name>
    <name evidence="1" type="ORF">TcasGA2_TC002764</name>
</gene>
<dbReference type="EMBL" id="KQ971322">
    <property type="protein sequence ID" value="EEZ99968.1"/>
    <property type="molecule type" value="Genomic_DNA"/>
</dbReference>
<dbReference type="Proteomes" id="UP000007266">
    <property type="component" value="Linkage group 3"/>
</dbReference>
<dbReference type="AlphaFoldDB" id="D6WDI8"/>
<keyword evidence="2" id="KW-1185">Reference proteome</keyword>
<organism evidence="1 2">
    <name type="scientific">Tribolium castaneum</name>
    <name type="common">Red flour beetle</name>
    <dbReference type="NCBI Taxonomy" id="7070"/>
    <lineage>
        <taxon>Eukaryota</taxon>
        <taxon>Metazoa</taxon>
        <taxon>Ecdysozoa</taxon>
        <taxon>Arthropoda</taxon>
        <taxon>Hexapoda</taxon>
        <taxon>Insecta</taxon>
        <taxon>Pterygota</taxon>
        <taxon>Neoptera</taxon>
        <taxon>Endopterygota</taxon>
        <taxon>Coleoptera</taxon>
        <taxon>Polyphaga</taxon>
        <taxon>Cucujiformia</taxon>
        <taxon>Tenebrionidae</taxon>
        <taxon>Tenebrionidae incertae sedis</taxon>
        <taxon>Tribolium</taxon>
    </lineage>
</organism>
<proteinExistence type="predicted"/>
<dbReference type="HOGENOM" id="CLU_1733837_0_0_1"/>
<evidence type="ECO:0000313" key="1">
    <source>
        <dbReference type="EMBL" id="EEZ99968.1"/>
    </source>
</evidence>
<protein>
    <submittedName>
        <fullName evidence="1">Uncharacterized protein</fullName>
    </submittedName>
</protein>
<accession>D6WDI8</accession>
<reference evidence="1 2" key="1">
    <citation type="journal article" date="2008" name="Nature">
        <title>The genome of the model beetle and pest Tribolium castaneum.</title>
        <authorList>
            <consortium name="Tribolium Genome Sequencing Consortium"/>
            <person name="Richards S."/>
            <person name="Gibbs R.A."/>
            <person name="Weinstock G.M."/>
            <person name="Brown S.J."/>
            <person name="Denell R."/>
            <person name="Beeman R.W."/>
            <person name="Gibbs R."/>
            <person name="Beeman R.W."/>
            <person name="Brown S.J."/>
            <person name="Bucher G."/>
            <person name="Friedrich M."/>
            <person name="Grimmelikhuijzen C.J."/>
            <person name="Klingler M."/>
            <person name="Lorenzen M."/>
            <person name="Richards S."/>
            <person name="Roth S."/>
            <person name="Schroder R."/>
            <person name="Tautz D."/>
            <person name="Zdobnov E.M."/>
            <person name="Muzny D."/>
            <person name="Gibbs R.A."/>
            <person name="Weinstock G.M."/>
            <person name="Attaway T."/>
            <person name="Bell S."/>
            <person name="Buhay C.J."/>
            <person name="Chandrabose M.N."/>
            <person name="Chavez D."/>
            <person name="Clerk-Blankenburg K.P."/>
            <person name="Cree A."/>
            <person name="Dao M."/>
            <person name="Davis C."/>
            <person name="Chacko J."/>
            <person name="Dinh H."/>
            <person name="Dugan-Rocha S."/>
            <person name="Fowler G."/>
            <person name="Garner T.T."/>
            <person name="Garnes J."/>
            <person name="Gnirke A."/>
            <person name="Hawes A."/>
            <person name="Hernandez J."/>
            <person name="Hines S."/>
            <person name="Holder M."/>
            <person name="Hume J."/>
            <person name="Jhangiani S.N."/>
            <person name="Joshi V."/>
            <person name="Khan Z.M."/>
            <person name="Jackson L."/>
            <person name="Kovar C."/>
            <person name="Kowis A."/>
            <person name="Lee S."/>
            <person name="Lewis L.R."/>
            <person name="Margolis J."/>
            <person name="Morgan M."/>
            <person name="Nazareth L.V."/>
            <person name="Nguyen N."/>
            <person name="Okwuonu G."/>
            <person name="Parker D."/>
            <person name="Richards S."/>
            <person name="Ruiz S.J."/>
            <person name="Santibanez J."/>
            <person name="Savard J."/>
            <person name="Scherer S.E."/>
            <person name="Schneider B."/>
            <person name="Sodergren E."/>
            <person name="Tautz D."/>
            <person name="Vattahil S."/>
            <person name="Villasana D."/>
            <person name="White C.S."/>
            <person name="Wright R."/>
            <person name="Park Y."/>
            <person name="Beeman R.W."/>
            <person name="Lord J."/>
            <person name="Oppert B."/>
            <person name="Lorenzen M."/>
            <person name="Brown S."/>
            <person name="Wang L."/>
            <person name="Savard J."/>
            <person name="Tautz D."/>
            <person name="Richards S."/>
            <person name="Weinstock G."/>
            <person name="Gibbs R.A."/>
            <person name="Liu Y."/>
            <person name="Worley K."/>
            <person name="Weinstock G."/>
            <person name="Elsik C.G."/>
            <person name="Reese J.T."/>
            <person name="Elhaik E."/>
            <person name="Landan G."/>
            <person name="Graur D."/>
            <person name="Arensburger P."/>
            <person name="Atkinson P."/>
            <person name="Beeman R.W."/>
            <person name="Beidler J."/>
            <person name="Brown S.J."/>
            <person name="Demuth J.P."/>
            <person name="Drury D.W."/>
            <person name="Du Y.Z."/>
            <person name="Fujiwara H."/>
            <person name="Lorenzen M."/>
            <person name="Maselli V."/>
            <person name="Osanai M."/>
            <person name="Park Y."/>
            <person name="Robertson H.M."/>
            <person name="Tu Z."/>
            <person name="Wang J.J."/>
            <person name="Wang S."/>
            <person name="Richards S."/>
            <person name="Song H."/>
            <person name="Zhang L."/>
            <person name="Sodergren E."/>
            <person name="Werner D."/>
            <person name="Stanke M."/>
            <person name="Morgenstern B."/>
            <person name="Solovyev V."/>
            <person name="Kosarev P."/>
            <person name="Brown G."/>
            <person name="Chen H.C."/>
            <person name="Ermolaeva O."/>
            <person name="Hlavina W."/>
            <person name="Kapustin Y."/>
            <person name="Kiryutin B."/>
            <person name="Kitts P."/>
            <person name="Maglott D."/>
            <person name="Pruitt K."/>
            <person name="Sapojnikov V."/>
            <person name="Souvorov A."/>
            <person name="Mackey A.J."/>
            <person name="Waterhouse R.M."/>
            <person name="Wyder S."/>
            <person name="Zdobnov E.M."/>
            <person name="Zdobnov E.M."/>
            <person name="Wyder S."/>
            <person name="Kriventseva E.V."/>
            <person name="Kadowaki T."/>
            <person name="Bork P."/>
            <person name="Aranda M."/>
            <person name="Bao R."/>
            <person name="Beermann A."/>
            <person name="Berns N."/>
            <person name="Bolognesi R."/>
            <person name="Bonneton F."/>
            <person name="Bopp D."/>
            <person name="Brown S.J."/>
            <person name="Bucher G."/>
            <person name="Butts T."/>
            <person name="Chaumot A."/>
            <person name="Denell R.E."/>
            <person name="Ferrier D.E."/>
            <person name="Friedrich M."/>
            <person name="Gordon C.M."/>
            <person name="Jindra M."/>
            <person name="Klingler M."/>
            <person name="Lan Q."/>
            <person name="Lattorff H.M."/>
            <person name="Laudet V."/>
            <person name="von Levetsow C."/>
            <person name="Liu Z."/>
            <person name="Lutz R."/>
            <person name="Lynch J.A."/>
            <person name="da Fonseca R.N."/>
            <person name="Posnien N."/>
            <person name="Reuter R."/>
            <person name="Roth S."/>
            <person name="Savard J."/>
            <person name="Schinko J.B."/>
            <person name="Schmitt C."/>
            <person name="Schoppmeier M."/>
            <person name="Schroder R."/>
            <person name="Shippy T.D."/>
            <person name="Simonnet F."/>
            <person name="Marques-Souza H."/>
            <person name="Tautz D."/>
            <person name="Tomoyasu Y."/>
            <person name="Trauner J."/>
            <person name="Van der Zee M."/>
            <person name="Vervoort M."/>
            <person name="Wittkopp N."/>
            <person name="Wimmer E.A."/>
            <person name="Yang X."/>
            <person name="Jones A.K."/>
            <person name="Sattelle D.B."/>
            <person name="Ebert P.R."/>
            <person name="Nelson D."/>
            <person name="Scott J.G."/>
            <person name="Beeman R.W."/>
            <person name="Muthukrishnan S."/>
            <person name="Kramer K.J."/>
            <person name="Arakane Y."/>
            <person name="Beeman R.W."/>
            <person name="Zhu Q."/>
            <person name="Hogenkamp D."/>
            <person name="Dixit R."/>
            <person name="Oppert B."/>
            <person name="Jiang H."/>
            <person name="Zou Z."/>
            <person name="Marshall J."/>
            <person name="Elpidina E."/>
            <person name="Vinokurov K."/>
            <person name="Oppert C."/>
            <person name="Zou Z."/>
            <person name="Evans J."/>
            <person name="Lu Z."/>
            <person name="Zhao P."/>
            <person name="Sumathipala N."/>
            <person name="Altincicek B."/>
            <person name="Vilcinskas A."/>
            <person name="Williams M."/>
            <person name="Hultmark D."/>
            <person name="Hetru C."/>
            <person name="Jiang H."/>
            <person name="Grimmelikhuijzen C.J."/>
            <person name="Hauser F."/>
            <person name="Cazzamali G."/>
            <person name="Williamson M."/>
            <person name="Park Y."/>
            <person name="Li B."/>
            <person name="Tanaka Y."/>
            <person name="Predel R."/>
            <person name="Neupert S."/>
            <person name="Schachtner J."/>
            <person name="Verleyen P."/>
            <person name="Raible F."/>
            <person name="Bork P."/>
            <person name="Friedrich M."/>
            <person name="Walden K.K."/>
            <person name="Robertson H.M."/>
            <person name="Angeli S."/>
            <person name="Foret S."/>
            <person name="Bucher G."/>
            <person name="Schuetz S."/>
            <person name="Maleszka R."/>
            <person name="Wimmer E.A."/>
            <person name="Beeman R.W."/>
            <person name="Lorenzen M."/>
            <person name="Tomoyasu Y."/>
            <person name="Miller S.C."/>
            <person name="Grossmann D."/>
            <person name="Bucher G."/>
        </authorList>
    </citation>
    <scope>NUCLEOTIDE SEQUENCE [LARGE SCALE GENOMIC DNA]</scope>
    <source>
        <strain evidence="1 2">Georgia GA2</strain>
    </source>
</reference>
<evidence type="ECO:0000313" key="2">
    <source>
        <dbReference type="Proteomes" id="UP000007266"/>
    </source>
</evidence>
<sequence>MVLRQSLAKATHKRRVAKCTSSSVSQYHSAAKVQLKGKRAETALRGCTKRRDASGASLQTCPIRAKTITRKLPKRKFRGAGQNQFSTSINNRVKYECAKWKTTEFTSIIPMSGNYFNLSVQCDCDVISCGSELASVCGGTLGFNYSKVEAH</sequence>
<reference evidence="1 2" key="2">
    <citation type="journal article" date="2010" name="Nucleic Acids Res.">
        <title>BeetleBase in 2010: revisions to provide comprehensive genomic information for Tribolium castaneum.</title>
        <authorList>
            <person name="Kim H.S."/>
            <person name="Murphy T."/>
            <person name="Xia J."/>
            <person name="Caragea D."/>
            <person name="Park Y."/>
            <person name="Beeman R.W."/>
            <person name="Lorenzen M.D."/>
            <person name="Butcher S."/>
            <person name="Manak J.R."/>
            <person name="Brown S.J."/>
        </authorList>
    </citation>
    <scope>GENOME REANNOTATION</scope>
    <source>
        <strain evidence="1 2">Georgia GA2</strain>
    </source>
</reference>
<name>D6WDI8_TRICA</name>